<feature type="domain" description="Fe/B12 periplasmic-binding" evidence="9">
    <location>
        <begin position="282"/>
        <end position="547"/>
    </location>
</feature>
<comment type="similarity">
    <text evidence="2">Belongs to the bacterial solute-binding protein 8 family.</text>
</comment>
<evidence type="ECO:0000256" key="1">
    <source>
        <dbReference type="ARBA" id="ARBA00004196"/>
    </source>
</evidence>
<dbReference type="PROSITE" id="PS00041">
    <property type="entry name" value="HTH_ARAC_FAMILY_1"/>
    <property type="match status" value="1"/>
</dbReference>
<dbReference type="Proteomes" id="UP001254832">
    <property type="component" value="Unassembled WGS sequence"/>
</dbReference>
<organism evidence="10 11">
    <name type="scientific">Paenibacillus amylolyticus</name>
    <dbReference type="NCBI Taxonomy" id="1451"/>
    <lineage>
        <taxon>Bacteria</taxon>
        <taxon>Bacillati</taxon>
        <taxon>Bacillota</taxon>
        <taxon>Bacilli</taxon>
        <taxon>Bacillales</taxon>
        <taxon>Paenibacillaceae</taxon>
        <taxon>Paenibacillus</taxon>
    </lineage>
</organism>
<dbReference type="SMART" id="SM00342">
    <property type="entry name" value="HTH_ARAC"/>
    <property type="match status" value="1"/>
</dbReference>
<dbReference type="PANTHER" id="PTHR30532">
    <property type="entry name" value="IRON III DICITRATE-BINDING PERIPLASMIC PROTEIN"/>
    <property type="match status" value="1"/>
</dbReference>
<dbReference type="InterPro" id="IPR037923">
    <property type="entry name" value="HTH-like"/>
</dbReference>
<evidence type="ECO:0000256" key="3">
    <source>
        <dbReference type="ARBA" id="ARBA00022448"/>
    </source>
</evidence>
<name>A0AAP5GZI8_PAEAM</name>
<evidence type="ECO:0000313" key="11">
    <source>
        <dbReference type="Proteomes" id="UP001254832"/>
    </source>
</evidence>
<dbReference type="InterPro" id="IPR009057">
    <property type="entry name" value="Homeodomain-like_sf"/>
</dbReference>
<dbReference type="GO" id="GO:0030288">
    <property type="term" value="C:outer membrane-bounded periplasmic space"/>
    <property type="evidence" value="ECO:0007669"/>
    <property type="project" value="TreeGrafter"/>
</dbReference>
<dbReference type="Pfam" id="PF12833">
    <property type="entry name" value="HTH_18"/>
    <property type="match status" value="1"/>
</dbReference>
<keyword evidence="5" id="KW-0805">Transcription regulation</keyword>
<keyword evidence="7" id="KW-0804">Transcription</keyword>
<comment type="subcellular location">
    <subcellularLocation>
        <location evidence="1">Cell envelope</location>
    </subcellularLocation>
</comment>
<dbReference type="SUPFAM" id="SSF46689">
    <property type="entry name" value="Homeodomain-like"/>
    <property type="match status" value="2"/>
</dbReference>
<proteinExistence type="inferred from homology"/>
<evidence type="ECO:0000256" key="6">
    <source>
        <dbReference type="ARBA" id="ARBA00023125"/>
    </source>
</evidence>
<protein>
    <submittedName>
        <fullName evidence="10">ABC-type Fe3+-hydroxamate transport system substrate-binding protein</fullName>
    </submittedName>
</protein>
<dbReference type="RefSeq" id="WP_310137980.1">
    <property type="nucleotide sequence ID" value="NZ_JAVDTR010000003.1"/>
</dbReference>
<dbReference type="InterPro" id="IPR018060">
    <property type="entry name" value="HTH_AraC"/>
</dbReference>
<dbReference type="InterPro" id="IPR018062">
    <property type="entry name" value="HTH_AraC-typ_CS"/>
</dbReference>
<dbReference type="EMBL" id="JAVDTR010000003">
    <property type="protein sequence ID" value="MDR6723162.1"/>
    <property type="molecule type" value="Genomic_DNA"/>
</dbReference>
<gene>
    <name evidence="10" type="ORF">J2W91_001614</name>
</gene>
<keyword evidence="4" id="KW-0732">Signal</keyword>
<feature type="domain" description="HTH araC/xylS-type" evidence="8">
    <location>
        <begin position="181"/>
        <end position="279"/>
    </location>
</feature>
<sequence>MRNSEHGFYSKTPPASVPLHESCAIPSPMYKLRYLVKIHDQEALSRTDQLWSELHTIYIVTAGQARLSTTNEQFTVDTGSVIVRRAGTILQHERKRGSVSPLQGFAIAFEPIEQEVDTWPFASVTSLTSHNMTDFVYDLAQACMCPEADNPFKLHMLFFQLLATLKEQVVQVTQEDHSWLDLTIKRIHDMYTHPLSREQLAREFNISPEHFSREFKKRTGLTFVEYITRLRIRIAQEHLMLSNPSLQELAELTGYRDTFYLSRKFKQVVGSAPTLYRKKPKKIVTLTFNYTASLIALGQIPHIGAVASWMSDRIQEQGMDQFEQRGEHEFIHNLDLIADAHPDLIVGYAPHANLDKLRQIAPTVLLPFEELDWQEQLLRLGRIAGLEANARQWLTQYDTLQQEANLTLDRCLGTVRGTAVCIFWIGESGAYIYGHGWGRASHVLYQTLGFSPPAHMKREGHLLTGYAHVPLSEVHLYAADYIFMSYPSELSQREVVDHLLHQERWSNLEAIRNNRVYTISDDMFYGFDPISMIEQLKHIMHQLTSHLSMVR</sequence>
<dbReference type="Pfam" id="PF01497">
    <property type="entry name" value="Peripla_BP_2"/>
    <property type="match status" value="1"/>
</dbReference>
<dbReference type="Gene3D" id="1.10.10.60">
    <property type="entry name" value="Homeodomain-like"/>
    <property type="match status" value="2"/>
</dbReference>
<evidence type="ECO:0000256" key="7">
    <source>
        <dbReference type="ARBA" id="ARBA00023163"/>
    </source>
</evidence>
<comment type="caution">
    <text evidence="10">The sequence shown here is derived from an EMBL/GenBank/DDBJ whole genome shotgun (WGS) entry which is preliminary data.</text>
</comment>
<evidence type="ECO:0000256" key="5">
    <source>
        <dbReference type="ARBA" id="ARBA00023015"/>
    </source>
</evidence>
<dbReference type="PROSITE" id="PS01124">
    <property type="entry name" value="HTH_ARAC_FAMILY_2"/>
    <property type="match status" value="1"/>
</dbReference>
<dbReference type="GO" id="GO:0043565">
    <property type="term" value="F:sequence-specific DNA binding"/>
    <property type="evidence" value="ECO:0007669"/>
    <property type="project" value="InterPro"/>
</dbReference>
<dbReference type="SUPFAM" id="SSF53807">
    <property type="entry name" value="Helical backbone' metal receptor"/>
    <property type="match status" value="1"/>
</dbReference>
<keyword evidence="3" id="KW-0813">Transport</keyword>
<dbReference type="AlphaFoldDB" id="A0AAP5GZI8"/>
<dbReference type="GO" id="GO:1901678">
    <property type="term" value="P:iron coordination entity transport"/>
    <property type="evidence" value="ECO:0007669"/>
    <property type="project" value="UniProtKB-ARBA"/>
</dbReference>
<evidence type="ECO:0000259" key="9">
    <source>
        <dbReference type="PROSITE" id="PS50983"/>
    </source>
</evidence>
<dbReference type="SUPFAM" id="SSF51215">
    <property type="entry name" value="Regulatory protein AraC"/>
    <property type="match status" value="1"/>
</dbReference>
<dbReference type="PROSITE" id="PS50983">
    <property type="entry name" value="FE_B12_PBP"/>
    <property type="match status" value="1"/>
</dbReference>
<dbReference type="GO" id="GO:0003700">
    <property type="term" value="F:DNA-binding transcription factor activity"/>
    <property type="evidence" value="ECO:0007669"/>
    <property type="project" value="InterPro"/>
</dbReference>
<evidence type="ECO:0000259" key="8">
    <source>
        <dbReference type="PROSITE" id="PS01124"/>
    </source>
</evidence>
<keyword evidence="6" id="KW-0238">DNA-binding</keyword>
<dbReference type="PANTHER" id="PTHR30532:SF26">
    <property type="entry name" value="IRON(3+)-HYDROXAMATE-BINDING PROTEIN FHUD"/>
    <property type="match status" value="1"/>
</dbReference>
<evidence type="ECO:0000313" key="10">
    <source>
        <dbReference type="EMBL" id="MDR6723162.1"/>
    </source>
</evidence>
<evidence type="ECO:0000256" key="2">
    <source>
        <dbReference type="ARBA" id="ARBA00008814"/>
    </source>
</evidence>
<dbReference type="InterPro" id="IPR051313">
    <property type="entry name" value="Bact_iron-sidero_bind"/>
</dbReference>
<accession>A0AAP5GZI8</accession>
<reference evidence="10" key="1">
    <citation type="submission" date="2023-07" db="EMBL/GenBank/DDBJ databases">
        <title>Sorghum-associated microbial communities from plants grown in Nebraska, USA.</title>
        <authorList>
            <person name="Schachtman D."/>
        </authorList>
    </citation>
    <scope>NUCLEOTIDE SEQUENCE</scope>
    <source>
        <strain evidence="10">BE80</strain>
    </source>
</reference>
<dbReference type="InterPro" id="IPR002491">
    <property type="entry name" value="ABC_transptr_periplasmic_BD"/>
</dbReference>
<evidence type="ECO:0000256" key="4">
    <source>
        <dbReference type="ARBA" id="ARBA00022729"/>
    </source>
</evidence>
<dbReference type="Gene3D" id="3.40.50.1980">
    <property type="entry name" value="Nitrogenase molybdenum iron protein domain"/>
    <property type="match status" value="2"/>
</dbReference>